<proteinExistence type="predicted"/>
<protein>
    <submittedName>
        <fullName evidence="2">Uncharacterized protein</fullName>
    </submittedName>
</protein>
<dbReference type="EMBL" id="JAACNO010000910">
    <property type="protein sequence ID" value="KAF4144054.1"/>
    <property type="molecule type" value="Genomic_DNA"/>
</dbReference>
<accession>A0A8S9UY38</accession>
<gene>
    <name evidence="2" type="ORF">GN958_ATG06756</name>
</gene>
<organism evidence="2 3">
    <name type="scientific">Phytophthora infestans</name>
    <name type="common">Potato late blight agent</name>
    <name type="synonym">Botrytis infestans</name>
    <dbReference type="NCBI Taxonomy" id="4787"/>
    <lineage>
        <taxon>Eukaryota</taxon>
        <taxon>Sar</taxon>
        <taxon>Stramenopiles</taxon>
        <taxon>Oomycota</taxon>
        <taxon>Peronosporomycetes</taxon>
        <taxon>Peronosporales</taxon>
        <taxon>Peronosporaceae</taxon>
        <taxon>Phytophthora</taxon>
    </lineage>
</organism>
<name>A0A8S9UY38_PHYIN</name>
<comment type="caution">
    <text evidence="2">The sequence shown here is derived from an EMBL/GenBank/DDBJ whole genome shotgun (WGS) entry which is preliminary data.</text>
</comment>
<evidence type="ECO:0000313" key="3">
    <source>
        <dbReference type="Proteomes" id="UP000704712"/>
    </source>
</evidence>
<sequence>MARTELARSRSEIDSSTNTPLACGTTLPVTKESIPTIKNEASPEINRILDSDGGRILRRAKQHATNEVGVEEERFYTKAKQLFNQAIYATKVKAIGIDAGYFAAQLVRLKREGK</sequence>
<evidence type="ECO:0000313" key="2">
    <source>
        <dbReference type="EMBL" id="KAF4144054.1"/>
    </source>
</evidence>
<dbReference type="AlphaFoldDB" id="A0A8S9UY38"/>
<dbReference type="Proteomes" id="UP000704712">
    <property type="component" value="Unassembled WGS sequence"/>
</dbReference>
<feature type="compositionally biased region" description="Basic and acidic residues" evidence="1">
    <location>
        <begin position="1"/>
        <end position="13"/>
    </location>
</feature>
<evidence type="ECO:0000256" key="1">
    <source>
        <dbReference type="SAM" id="MobiDB-lite"/>
    </source>
</evidence>
<reference evidence="2" key="1">
    <citation type="submission" date="2020-03" db="EMBL/GenBank/DDBJ databases">
        <title>Hybrid Assembly of Korean Phytophthora infestans isolates.</title>
        <authorList>
            <person name="Prokchorchik M."/>
            <person name="Lee Y."/>
            <person name="Seo J."/>
            <person name="Cho J.-H."/>
            <person name="Park Y.-E."/>
            <person name="Jang D.-C."/>
            <person name="Im J.-S."/>
            <person name="Choi J.-G."/>
            <person name="Park H.-J."/>
            <person name="Lee G.-B."/>
            <person name="Lee Y.-G."/>
            <person name="Hong S.-Y."/>
            <person name="Cho K."/>
            <person name="Sohn K.H."/>
        </authorList>
    </citation>
    <scope>NUCLEOTIDE SEQUENCE</scope>
    <source>
        <strain evidence="2">KR_2_A2</strain>
    </source>
</reference>
<feature type="region of interest" description="Disordered" evidence="1">
    <location>
        <begin position="1"/>
        <end position="25"/>
    </location>
</feature>